<dbReference type="PANTHER" id="PTHR34308:SF1">
    <property type="entry name" value="COBALAMIN BIOSYNTHESIS PROTEIN CBIB"/>
    <property type="match status" value="1"/>
</dbReference>
<evidence type="ECO:0000313" key="11">
    <source>
        <dbReference type="Proteomes" id="UP001139646"/>
    </source>
</evidence>
<organism evidence="10 11">
    <name type="scientific">Colwellia maritima</name>
    <dbReference type="NCBI Taxonomy" id="2912588"/>
    <lineage>
        <taxon>Bacteria</taxon>
        <taxon>Pseudomonadati</taxon>
        <taxon>Pseudomonadota</taxon>
        <taxon>Gammaproteobacteria</taxon>
        <taxon>Alteromonadales</taxon>
        <taxon>Colwelliaceae</taxon>
        <taxon>Colwellia</taxon>
    </lineage>
</organism>
<dbReference type="RefSeq" id="WP_242287261.1">
    <property type="nucleotide sequence ID" value="NZ_JAKKSL010000003.1"/>
</dbReference>
<feature type="transmembrane region" description="Helical" evidence="9">
    <location>
        <begin position="12"/>
        <end position="32"/>
    </location>
</feature>
<evidence type="ECO:0000256" key="3">
    <source>
        <dbReference type="ARBA" id="ARBA00006263"/>
    </source>
</evidence>
<dbReference type="InterPro" id="IPR004485">
    <property type="entry name" value="Cobalamin_biosynth_CobD/CbiB"/>
</dbReference>
<gene>
    <name evidence="10" type="ORF">L3081_17090</name>
</gene>
<evidence type="ECO:0000256" key="8">
    <source>
        <dbReference type="ARBA" id="ARBA00023136"/>
    </source>
</evidence>
<evidence type="ECO:0000256" key="6">
    <source>
        <dbReference type="ARBA" id="ARBA00022692"/>
    </source>
</evidence>
<evidence type="ECO:0000256" key="7">
    <source>
        <dbReference type="ARBA" id="ARBA00022989"/>
    </source>
</evidence>
<evidence type="ECO:0000256" key="2">
    <source>
        <dbReference type="ARBA" id="ARBA00004953"/>
    </source>
</evidence>
<name>A0ABS9X3H3_9GAMM</name>
<comment type="similarity">
    <text evidence="3">Belongs to the CobD/CbiB family.</text>
</comment>
<feature type="transmembrane region" description="Helical" evidence="9">
    <location>
        <begin position="249"/>
        <end position="268"/>
    </location>
</feature>
<keyword evidence="11" id="KW-1185">Reference proteome</keyword>
<feature type="transmembrane region" description="Helical" evidence="9">
    <location>
        <begin position="209"/>
        <end position="228"/>
    </location>
</feature>
<dbReference type="EMBL" id="JAKKSL010000003">
    <property type="protein sequence ID" value="MCI2284793.1"/>
    <property type="molecule type" value="Genomic_DNA"/>
</dbReference>
<dbReference type="Pfam" id="PF03186">
    <property type="entry name" value="CobD_Cbib"/>
    <property type="match status" value="1"/>
</dbReference>
<evidence type="ECO:0000313" key="10">
    <source>
        <dbReference type="EMBL" id="MCI2284793.1"/>
    </source>
</evidence>
<dbReference type="PANTHER" id="PTHR34308">
    <property type="entry name" value="COBALAMIN BIOSYNTHESIS PROTEIN CBIB"/>
    <property type="match status" value="1"/>
</dbReference>
<evidence type="ECO:0000256" key="4">
    <source>
        <dbReference type="ARBA" id="ARBA00022475"/>
    </source>
</evidence>
<comment type="caution">
    <text evidence="10">The sequence shown here is derived from an EMBL/GenBank/DDBJ whole genome shotgun (WGS) entry which is preliminary data.</text>
</comment>
<keyword evidence="8 9" id="KW-0472">Membrane</keyword>
<evidence type="ECO:0000256" key="9">
    <source>
        <dbReference type="SAM" id="Phobius"/>
    </source>
</evidence>
<keyword evidence="7 9" id="KW-1133">Transmembrane helix</keyword>
<feature type="transmembrane region" description="Helical" evidence="9">
    <location>
        <begin position="61"/>
        <end position="82"/>
    </location>
</feature>
<feature type="transmembrane region" description="Helical" evidence="9">
    <location>
        <begin position="162"/>
        <end position="183"/>
    </location>
</feature>
<reference evidence="10" key="1">
    <citation type="submission" date="2022-01" db="EMBL/GenBank/DDBJ databases">
        <title>Colwellia maritima, isolated from seawater.</title>
        <authorList>
            <person name="Kristyanto S."/>
            <person name="Jung J."/>
            <person name="Jeon C.O."/>
        </authorList>
    </citation>
    <scope>NUCLEOTIDE SEQUENCE</scope>
    <source>
        <strain evidence="10">MSW7</strain>
    </source>
</reference>
<evidence type="ECO:0000256" key="1">
    <source>
        <dbReference type="ARBA" id="ARBA00004651"/>
    </source>
</evidence>
<keyword evidence="6 9" id="KW-0812">Transmembrane</keyword>
<accession>A0ABS9X3H3</accession>
<protein>
    <submittedName>
        <fullName evidence="10">Cobalamin biosynthesis protein</fullName>
    </submittedName>
</protein>
<dbReference type="Proteomes" id="UP001139646">
    <property type="component" value="Unassembled WGS sequence"/>
</dbReference>
<keyword evidence="4" id="KW-1003">Cell membrane</keyword>
<proteinExistence type="inferred from homology"/>
<keyword evidence="5" id="KW-0169">Cobalamin biosynthesis</keyword>
<comment type="subcellular location">
    <subcellularLocation>
        <location evidence="1">Cell membrane</location>
        <topology evidence="1">Multi-pass membrane protein</topology>
    </subcellularLocation>
</comment>
<comment type="pathway">
    <text evidence="2">Cofactor biosynthesis; adenosylcobalamin biosynthesis.</text>
</comment>
<sequence>MTDFTALSPFSYQLLILLTVILVKALVSHFIIHEPLRAFQFYCDKLSNKVNKSQNSPKQRAIAGLVAIVITLVPIAIILWMFEILVEVNFLWQALLLYVALGSFGIKQTSNIIVQALTTKQNHLAKQTLKPWVLRETEPLSSVGLSKATIEMQLLRTLQHGYTVALIFMLVGPLSAICFRLLIEMHYCWNSKLIKYRHFGLYSKHLVNLIQWLPVRIFSLLLLLMSIGKNATLIWRLSRPYFFKLHNSIALSLLALNLAIKLGGVAMYNDLQHPKEKLRKISFNDLARQPQTNDIIRAHKIIHGIIYISLFFMISLAAAIEFIAANS</sequence>
<feature type="transmembrane region" description="Helical" evidence="9">
    <location>
        <begin position="301"/>
        <end position="324"/>
    </location>
</feature>
<evidence type="ECO:0000256" key="5">
    <source>
        <dbReference type="ARBA" id="ARBA00022573"/>
    </source>
</evidence>